<keyword evidence="2" id="KW-1133">Transmembrane helix</keyword>
<feature type="transmembrane region" description="Helical" evidence="2">
    <location>
        <begin position="150"/>
        <end position="172"/>
    </location>
</feature>
<evidence type="ECO:0000313" key="3">
    <source>
        <dbReference type="EMBL" id="NYI83231.1"/>
    </source>
</evidence>
<keyword evidence="2" id="KW-0472">Membrane</keyword>
<feature type="transmembrane region" description="Helical" evidence="2">
    <location>
        <begin position="193"/>
        <end position="214"/>
    </location>
</feature>
<keyword evidence="2" id="KW-0812">Transmembrane</keyword>
<dbReference type="Proteomes" id="UP000587002">
    <property type="component" value="Unassembled WGS sequence"/>
</dbReference>
<keyword evidence="4" id="KW-1185">Reference proteome</keyword>
<sequence>MGSQSAAPAGEAARNPRTPPWRRPWAELPREERFWRTAFVASQVLVRVVIALVCYTVFVLTGAVASDGAVTDRGTALATHCERVGPISRSGLGWYWSCEAEVTWSDGRTTREEFPSSQLTPRNTTEPAPVVHRDVRDAADQVVVDAPRPFAVLGWVMLVALTGLLVHGVWVPGVPPMPADRRAERRRRVRLQWWQPLAAPIGWGLLVAGGLGAASPTASGLSVLAIVLGFGALVTAWAVSLNRRRKGVVEPRELPPELTARWGKVGGWLLVLGGIAAVAGLGTTLPDPVGVVGVLALPCAVIAVGWRVKVVASRRSRGTDPGGTASIWTTAG</sequence>
<name>A0A853AQT5_9PSEU</name>
<accession>A0A853AQT5</accession>
<feature type="transmembrane region" description="Helical" evidence="2">
    <location>
        <begin position="44"/>
        <end position="65"/>
    </location>
</feature>
<feature type="region of interest" description="Disordered" evidence="1">
    <location>
        <begin position="1"/>
        <end position="23"/>
    </location>
</feature>
<gene>
    <name evidence="3" type="ORF">HNR68_001861</name>
</gene>
<evidence type="ECO:0000256" key="2">
    <source>
        <dbReference type="SAM" id="Phobius"/>
    </source>
</evidence>
<reference evidence="3 4" key="1">
    <citation type="submission" date="2020-07" db="EMBL/GenBank/DDBJ databases">
        <title>Sequencing the genomes of 1000 actinobacteria strains.</title>
        <authorList>
            <person name="Klenk H.-P."/>
        </authorList>
    </citation>
    <scope>NUCLEOTIDE SEQUENCE [LARGE SCALE GENOMIC DNA]</scope>
    <source>
        <strain evidence="3 4">DSM 44065</strain>
    </source>
</reference>
<protein>
    <submittedName>
        <fullName evidence="3">Uncharacterized protein</fullName>
    </submittedName>
</protein>
<dbReference type="AlphaFoldDB" id="A0A853AQT5"/>
<comment type="caution">
    <text evidence="3">The sequence shown here is derived from an EMBL/GenBank/DDBJ whole genome shotgun (WGS) entry which is preliminary data.</text>
</comment>
<feature type="transmembrane region" description="Helical" evidence="2">
    <location>
        <begin position="220"/>
        <end position="241"/>
    </location>
</feature>
<dbReference type="RefSeq" id="WP_179719560.1">
    <property type="nucleotide sequence ID" value="NZ_BAABFH010000001.1"/>
</dbReference>
<dbReference type="InterPro" id="IPR045927">
    <property type="entry name" value="DUF6346"/>
</dbReference>
<dbReference type="Pfam" id="PF19873">
    <property type="entry name" value="DUF6346"/>
    <property type="match status" value="1"/>
</dbReference>
<dbReference type="EMBL" id="JACCFJ010000001">
    <property type="protein sequence ID" value="NYI83231.1"/>
    <property type="molecule type" value="Genomic_DNA"/>
</dbReference>
<evidence type="ECO:0000256" key="1">
    <source>
        <dbReference type="SAM" id="MobiDB-lite"/>
    </source>
</evidence>
<evidence type="ECO:0000313" key="4">
    <source>
        <dbReference type="Proteomes" id="UP000587002"/>
    </source>
</evidence>
<feature type="transmembrane region" description="Helical" evidence="2">
    <location>
        <begin position="262"/>
        <end position="283"/>
    </location>
</feature>
<proteinExistence type="predicted"/>
<feature type="transmembrane region" description="Helical" evidence="2">
    <location>
        <begin position="289"/>
        <end position="308"/>
    </location>
</feature>
<organism evidence="3 4">
    <name type="scientific">Saccharopolyspora hordei</name>
    <dbReference type="NCBI Taxonomy" id="1838"/>
    <lineage>
        <taxon>Bacteria</taxon>
        <taxon>Bacillati</taxon>
        <taxon>Actinomycetota</taxon>
        <taxon>Actinomycetes</taxon>
        <taxon>Pseudonocardiales</taxon>
        <taxon>Pseudonocardiaceae</taxon>
        <taxon>Saccharopolyspora</taxon>
    </lineage>
</organism>